<dbReference type="Proteomes" id="UP000694423">
    <property type="component" value="Unplaced"/>
</dbReference>
<dbReference type="SMART" id="SM00409">
    <property type="entry name" value="IG"/>
    <property type="match status" value="2"/>
</dbReference>
<keyword evidence="2" id="KW-0812">Transmembrane</keyword>
<dbReference type="SUPFAM" id="SSF48726">
    <property type="entry name" value="Immunoglobulin"/>
    <property type="match status" value="2"/>
</dbReference>
<keyword evidence="1" id="KW-0393">Immunoglobulin domain</keyword>
<feature type="chain" id="PRO_5034854209" evidence="3">
    <location>
        <begin position="17"/>
        <end position="471"/>
    </location>
</feature>
<organism evidence="5 6">
    <name type="scientific">Dromaius novaehollandiae</name>
    <name type="common">Emu</name>
    <dbReference type="NCBI Taxonomy" id="8790"/>
    <lineage>
        <taxon>Eukaryota</taxon>
        <taxon>Metazoa</taxon>
        <taxon>Chordata</taxon>
        <taxon>Craniata</taxon>
        <taxon>Vertebrata</taxon>
        <taxon>Euteleostomi</taxon>
        <taxon>Archelosauria</taxon>
        <taxon>Archosauria</taxon>
        <taxon>Dinosauria</taxon>
        <taxon>Saurischia</taxon>
        <taxon>Theropoda</taxon>
        <taxon>Coelurosauria</taxon>
        <taxon>Aves</taxon>
        <taxon>Palaeognathae</taxon>
        <taxon>Casuariiformes</taxon>
        <taxon>Dromaiidae</taxon>
        <taxon>Dromaius</taxon>
    </lineage>
</organism>
<dbReference type="Pfam" id="PF07654">
    <property type="entry name" value="C1-set"/>
    <property type="match status" value="1"/>
</dbReference>
<keyword evidence="3" id="KW-0732">Signal</keyword>
<dbReference type="InterPro" id="IPR003006">
    <property type="entry name" value="Ig/MHC_CS"/>
</dbReference>
<feature type="signal peptide" evidence="3">
    <location>
        <begin position="1"/>
        <end position="16"/>
    </location>
</feature>
<feature type="transmembrane region" description="Helical" evidence="2">
    <location>
        <begin position="422"/>
        <end position="441"/>
    </location>
</feature>
<dbReference type="CTD" id="55080"/>
<keyword evidence="2" id="KW-0472">Membrane</keyword>
<dbReference type="SMART" id="SM00407">
    <property type="entry name" value="IGc1"/>
    <property type="match status" value="1"/>
</dbReference>
<evidence type="ECO:0000259" key="4">
    <source>
        <dbReference type="PROSITE" id="PS50835"/>
    </source>
</evidence>
<protein>
    <submittedName>
        <fullName evidence="5">F-box only protein 40-like</fullName>
    </submittedName>
</protein>
<dbReference type="InterPro" id="IPR036179">
    <property type="entry name" value="Ig-like_dom_sf"/>
</dbReference>
<keyword evidence="6" id="KW-1185">Reference proteome</keyword>
<feature type="domain" description="Ig-like" evidence="4">
    <location>
        <begin position="310"/>
        <end position="407"/>
    </location>
</feature>
<evidence type="ECO:0000256" key="3">
    <source>
        <dbReference type="SAM" id="SignalP"/>
    </source>
</evidence>
<evidence type="ECO:0000256" key="2">
    <source>
        <dbReference type="SAM" id="Phobius"/>
    </source>
</evidence>
<gene>
    <name evidence="5" type="primary">TAPBPL</name>
</gene>
<evidence type="ECO:0000313" key="6">
    <source>
        <dbReference type="Proteomes" id="UP000694423"/>
    </source>
</evidence>
<dbReference type="CDD" id="cd05771">
    <property type="entry name" value="IgC1_Tapasin_R"/>
    <property type="match status" value="1"/>
</dbReference>
<dbReference type="SMART" id="SM00406">
    <property type="entry name" value="IGv"/>
    <property type="match status" value="1"/>
</dbReference>
<dbReference type="InterPro" id="IPR013783">
    <property type="entry name" value="Ig-like_fold"/>
</dbReference>
<dbReference type="InterPro" id="IPR013106">
    <property type="entry name" value="Ig_V-set"/>
</dbReference>
<dbReference type="RefSeq" id="XP_064361499.1">
    <property type="nucleotide sequence ID" value="XM_064505429.1"/>
</dbReference>
<name>A0A8C4KGR3_DRONO</name>
<dbReference type="GeneID" id="112985923"/>
<reference evidence="5" key="2">
    <citation type="submission" date="2025-09" db="UniProtKB">
        <authorList>
            <consortium name="Ensembl"/>
        </authorList>
    </citation>
    <scope>IDENTIFICATION</scope>
</reference>
<dbReference type="InterPro" id="IPR003599">
    <property type="entry name" value="Ig_sub"/>
</dbReference>
<sequence>MIQELLFFCGLLGLHAGSTNDRTATPPFRTVDIVLECSYLGEAPKGLLGAFGGSFSKDLATLVLRDVSVRDDGSLGEATHYKVPWKSAGSSSRIIFEASAPSVSIPHAEALLHADCSGEKVNCEISPYNFQQHGKGPCPASWFMGTLRLSRGISIALVLRGPHCSGEQADKSDAILHPKLRIPVSEKGTVLTTVELQSSSCNTSLRTHLGGLVTLDCHFALAPSSLLSSLEWRRQHRGSGRRLFRYQAGSTGPRVEPKVHVDLPQLLGNGDASLKLQEVNVEDEGTYMCLVSTPQHQIQHVIQLQVAEPPRVRVIPEQVSFKRDVTTTLTCDIAGYYPLDVSVSWTQKTAEDEAEITLSSIRFSSHQQSQDGTYSITSYLSISSATVQAPATYSCHVSHVALEEPISVSAYLKAPEKTGSEGLVGGFIATVIFSIVLFIVLRRKRTDQKFEAASSISRAYHYSLLLDPLSE</sequence>
<dbReference type="Gene3D" id="2.60.40.10">
    <property type="entry name" value="Immunoglobulins"/>
    <property type="match status" value="3"/>
</dbReference>
<evidence type="ECO:0000313" key="5">
    <source>
        <dbReference type="Ensembl" id="ENSDNVP00000022884.1"/>
    </source>
</evidence>
<dbReference type="Ensembl" id="ENSDNVT00000027601.1">
    <property type="protein sequence ID" value="ENSDNVP00000022884.1"/>
    <property type="gene ID" value="ENSDNVG00000015917.1"/>
</dbReference>
<evidence type="ECO:0000256" key="1">
    <source>
        <dbReference type="ARBA" id="ARBA00023319"/>
    </source>
</evidence>
<reference evidence="5" key="1">
    <citation type="submission" date="2025-08" db="UniProtKB">
        <authorList>
            <consortium name="Ensembl"/>
        </authorList>
    </citation>
    <scope>IDENTIFICATION</scope>
</reference>
<dbReference type="AlphaFoldDB" id="A0A8C4KGR3"/>
<proteinExistence type="predicted"/>
<keyword evidence="2" id="KW-1133">Transmembrane helix</keyword>
<dbReference type="PROSITE" id="PS00290">
    <property type="entry name" value="IG_MHC"/>
    <property type="match status" value="1"/>
</dbReference>
<dbReference type="Pfam" id="PF07686">
    <property type="entry name" value="V-set"/>
    <property type="match status" value="1"/>
</dbReference>
<dbReference type="InterPro" id="IPR003597">
    <property type="entry name" value="Ig_C1-set"/>
</dbReference>
<feature type="domain" description="Ig-like" evidence="4">
    <location>
        <begin position="178"/>
        <end position="299"/>
    </location>
</feature>
<dbReference type="InterPro" id="IPR007110">
    <property type="entry name" value="Ig-like_dom"/>
</dbReference>
<dbReference type="PROSITE" id="PS50835">
    <property type="entry name" value="IG_LIKE"/>
    <property type="match status" value="2"/>
</dbReference>
<accession>A0A8C4KGR3</accession>
<dbReference type="PANTHER" id="PTHR23411">
    <property type="entry name" value="TAPASIN"/>
    <property type="match status" value="1"/>
</dbReference>
<dbReference type="InterPro" id="IPR050380">
    <property type="entry name" value="Immune_Resp_Modulators"/>
</dbReference>